<reference evidence="1 2" key="1">
    <citation type="journal article" date="2005" name="Nature">
        <title>The map-based sequence of the rice genome.</title>
        <authorList>
            <consortium name="International rice genome sequencing project (IRGSP)"/>
            <person name="Matsumoto T."/>
            <person name="Wu J."/>
            <person name="Kanamori H."/>
            <person name="Katayose Y."/>
            <person name="Fujisawa M."/>
            <person name="Namiki N."/>
            <person name="Mizuno H."/>
            <person name="Yamamoto K."/>
            <person name="Antonio B.A."/>
            <person name="Baba T."/>
            <person name="Sakata K."/>
            <person name="Nagamura Y."/>
            <person name="Aoki H."/>
            <person name="Arikawa K."/>
            <person name="Arita K."/>
            <person name="Bito T."/>
            <person name="Chiden Y."/>
            <person name="Fujitsuka N."/>
            <person name="Fukunaka R."/>
            <person name="Hamada M."/>
            <person name="Harada C."/>
            <person name="Hayashi A."/>
            <person name="Hijishita S."/>
            <person name="Honda M."/>
            <person name="Hosokawa S."/>
            <person name="Ichikawa Y."/>
            <person name="Idonuma A."/>
            <person name="Iijima M."/>
            <person name="Ikeda M."/>
            <person name="Ikeno M."/>
            <person name="Ito K."/>
            <person name="Ito S."/>
            <person name="Ito T."/>
            <person name="Ito Y."/>
            <person name="Ito Y."/>
            <person name="Iwabuchi A."/>
            <person name="Kamiya K."/>
            <person name="Karasawa W."/>
            <person name="Kurita K."/>
            <person name="Katagiri S."/>
            <person name="Kikuta A."/>
            <person name="Kobayashi H."/>
            <person name="Kobayashi N."/>
            <person name="Machita K."/>
            <person name="Maehara T."/>
            <person name="Masukawa M."/>
            <person name="Mizubayashi T."/>
            <person name="Mukai Y."/>
            <person name="Nagasaki H."/>
            <person name="Nagata Y."/>
            <person name="Naito S."/>
            <person name="Nakashima M."/>
            <person name="Nakama Y."/>
            <person name="Nakamichi Y."/>
            <person name="Nakamura M."/>
            <person name="Meguro A."/>
            <person name="Negishi M."/>
            <person name="Ohta I."/>
            <person name="Ohta T."/>
            <person name="Okamoto M."/>
            <person name="Ono N."/>
            <person name="Saji S."/>
            <person name="Sakaguchi M."/>
            <person name="Sakai K."/>
            <person name="Shibata M."/>
            <person name="Shimokawa T."/>
            <person name="Song J."/>
            <person name="Takazaki Y."/>
            <person name="Terasawa K."/>
            <person name="Tsugane M."/>
            <person name="Tsuji K."/>
            <person name="Ueda S."/>
            <person name="Waki K."/>
            <person name="Yamagata H."/>
            <person name="Yamamoto M."/>
            <person name="Yamamoto S."/>
            <person name="Yamane H."/>
            <person name="Yoshiki S."/>
            <person name="Yoshihara R."/>
            <person name="Yukawa K."/>
            <person name="Zhong H."/>
            <person name="Yano M."/>
            <person name="Yuan Q."/>
            <person name="Ouyang S."/>
            <person name="Liu J."/>
            <person name="Jones K.M."/>
            <person name="Gansberger K."/>
            <person name="Moffat K."/>
            <person name="Hill J."/>
            <person name="Bera J."/>
            <person name="Fadrosh D."/>
            <person name="Jin S."/>
            <person name="Johri S."/>
            <person name="Kim M."/>
            <person name="Overton L."/>
            <person name="Reardon M."/>
            <person name="Tsitrin T."/>
            <person name="Vuong H."/>
            <person name="Weaver B."/>
            <person name="Ciecko A."/>
            <person name="Tallon L."/>
            <person name="Jackson J."/>
            <person name="Pai G."/>
            <person name="Aken S.V."/>
            <person name="Utterback T."/>
            <person name="Reidmuller S."/>
            <person name="Feldblyum T."/>
            <person name="Hsiao J."/>
            <person name="Zismann V."/>
            <person name="Iobst S."/>
            <person name="de Vazeille A.R."/>
            <person name="Buell C.R."/>
            <person name="Ying K."/>
            <person name="Li Y."/>
            <person name="Lu T."/>
            <person name="Huang Y."/>
            <person name="Zhao Q."/>
            <person name="Feng Q."/>
            <person name="Zhang L."/>
            <person name="Zhu J."/>
            <person name="Weng Q."/>
            <person name="Mu J."/>
            <person name="Lu Y."/>
            <person name="Fan D."/>
            <person name="Liu Y."/>
            <person name="Guan J."/>
            <person name="Zhang Y."/>
            <person name="Yu S."/>
            <person name="Liu X."/>
            <person name="Zhang Y."/>
            <person name="Hong G."/>
            <person name="Han B."/>
            <person name="Choisne N."/>
            <person name="Demange N."/>
            <person name="Orjeda G."/>
            <person name="Samain S."/>
            <person name="Cattolico L."/>
            <person name="Pelletier E."/>
            <person name="Couloux A."/>
            <person name="Segurens B."/>
            <person name="Wincker P."/>
            <person name="D'Hont A."/>
            <person name="Scarpelli C."/>
            <person name="Weissenbach J."/>
            <person name="Salanoubat M."/>
            <person name="Quetier F."/>
            <person name="Yu Y."/>
            <person name="Kim H.R."/>
            <person name="Rambo T."/>
            <person name="Currie J."/>
            <person name="Collura K."/>
            <person name="Luo M."/>
            <person name="Yang T."/>
            <person name="Ammiraju J.S.S."/>
            <person name="Engler F."/>
            <person name="Soderlund C."/>
            <person name="Wing R.A."/>
            <person name="Palmer L.E."/>
            <person name="de la Bastide M."/>
            <person name="Spiegel L."/>
            <person name="Nascimento L."/>
            <person name="Zutavern T."/>
            <person name="O'Shaughnessy A."/>
            <person name="Dike S."/>
            <person name="Dedhia N."/>
            <person name="Preston R."/>
            <person name="Balija V."/>
            <person name="McCombie W.R."/>
            <person name="Chow T."/>
            <person name="Chen H."/>
            <person name="Chung M."/>
            <person name="Chen C."/>
            <person name="Shaw J."/>
            <person name="Wu H."/>
            <person name="Hsiao K."/>
            <person name="Chao Y."/>
            <person name="Chu M."/>
            <person name="Cheng C."/>
            <person name="Hour A."/>
            <person name="Lee P."/>
            <person name="Lin S."/>
            <person name="Lin Y."/>
            <person name="Liou J."/>
            <person name="Liu S."/>
            <person name="Hsing Y."/>
            <person name="Raghuvanshi S."/>
            <person name="Mohanty A."/>
            <person name="Bharti A.K."/>
            <person name="Gaur A."/>
            <person name="Gupta V."/>
            <person name="Kumar D."/>
            <person name="Ravi V."/>
            <person name="Vij S."/>
            <person name="Kapur A."/>
            <person name="Khurana P."/>
            <person name="Khurana P."/>
            <person name="Khurana J.P."/>
            <person name="Tyagi A.K."/>
            <person name="Gaikwad K."/>
            <person name="Singh A."/>
            <person name="Dalal V."/>
            <person name="Srivastava S."/>
            <person name="Dixit A."/>
            <person name="Pal A.K."/>
            <person name="Ghazi I.A."/>
            <person name="Yadav M."/>
            <person name="Pandit A."/>
            <person name="Bhargava A."/>
            <person name="Sureshbabu K."/>
            <person name="Batra K."/>
            <person name="Sharma T.R."/>
            <person name="Mohapatra T."/>
            <person name="Singh N.K."/>
            <person name="Messing J."/>
            <person name="Nelson A.B."/>
            <person name="Fuks G."/>
            <person name="Kavchok S."/>
            <person name="Keizer G."/>
            <person name="Linton E."/>
            <person name="Llaca V."/>
            <person name="Song R."/>
            <person name="Tanyolac B."/>
            <person name="Young S."/>
            <person name="Ho-Il K."/>
            <person name="Hahn J.H."/>
            <person name="Sangsakoo G."/>
            <person name="Vanavichit A."/>
            <person name="de Mattos Luiz.A.T."/>
            <person name="Zimmer P.D."/>
            <person name="Malone G."/>
            <person name="Dellagostin O."/>
            <person name="de Oliveira A.C."/>
            <person name="Bevan M."/>
            <person name="Bancroft I."/>
            <person name="Minx P."/>
            <person name="Cordum H."/>
            <person name="Wilson R."/>
            <person name="Cheng Z."/>
            <person name="Jin W."/>
            <person name="Jiang J."/>
            <person name="Leong S.A."/>
            <person name="Iwama H."/>
            <person name="Gojobori T."/>
            <person name="Itoh T."/>
            <person name="Niimura Y."/>
            <person name="Fujii Y."/>
            <person name="Habara T."/>
            <person name="Sakai H."/>
            <person name="Sato Y."/>
            <person name="Wilson G."/>
            <person name="Kumar K."/>
            <person name="McCouch S."/>
            <person name="Juretic N."/>
            <person name="Hoen D."/>
            <person name="Wright S."/>
            <person name="Bruskiewich R."/>
            <person name="Bureau T."/>
            <person name="Miyao A."/>
            <person name="Hirochika H."/>
            <person name="Nishikawa T."/>
            <person name="Kadowaki K."/>
            <person name="Sugiura M."/>
            <person name="Burr B."/>
            <person name="Sasaki T."/>
        </authorList>
    </citation>
    <scope>NUCLEOTIDE SEQUENCE [LARGE SCALE GENOMIC DNA]</scope>
    <source>
        <strain evidence="2">cv. Nipponbare</strain>
    </source>
</reference>
<reference evidence="2" key="2">
    <citation type="journal article" date="2008" name="Nucleic Acids Res.">
        <title>The rice annotation project database (RAP-DB): 2008 update.</title>
        <authorList>
            <consortium name="The rice annotation project (RAP)"/>
        </authorList>
    </citation>
    <scope>GENOME REANNOTATION</scope>
    <source>
        <strain evidence="2">cv. Nipponbare</strain>
    </source>
</reference>
<protein>
    <submittedName>
        <fullName evidence="1">Os01g0883300 protein</fullName>
    </submittedName>
</protein>
<name>C7IXH4_ORYSJ</name>
<evidence type="ECO:0000313" key="2">
    <source>
        <dbReference type="Proteomes" id="UP000000763"/>
    </source>
</evidence>
<dbReference type="EMBL" id="AP008207">
    <property type="protein sequence ID" value="BAH91410.1"/>
    <property type="molecule type" value="Genomic_DNA"/>
</dbReference>
<proteinExistence type="predicted"/>
<gene>
    <name evidence="1" type="ordered locus">Os01g0883300</name>
</gene>
<evidence type="ECO:0000313" key="1">
    <source>
        <dbReference type="EMBL" id="BAH91410.1"/>
    </source>
</evidence>
<dbReference type="AlphaFoldDB" id="C7IXH4"/>
<dbReference type="Proteomes" id="UP000000763">
    <property type="component" value="Chromosome 1"/>
</dbReference>
<dbReference type="KEGG" id="dosa:Os01g0883300"/>
<sequence length="215" mass="23934">MTMSKEIKKQTIISMITQAHGLVATMTRVGCGSWLEVATTRSDDGGVEVRLLAPLLTVMWFGGLLVPWKQQSGAEALLGEGDAAWTTRARQHGLEVWMRCHAQKPKLASQAHGREAELAGGGSISRSGSREEDPSEHSIQIQVIWLVFVRGLAAGARLVAVTVWLLGSTWSFISPARWRHRSSWQWPLCRRCYGALIQLHFKRSLRVIRGILEQI</sequence>
<organism evidence="1 2">
    <name type="scientific">Oryza sativa subsp. japonica</name>
    <name type="common">Rice</name>
    <dbReference type="NCBI Taxonomy" id="39947"/>
    <lineage>
        <taxon>Eukaryota</taxon>
        <taxon>Viridiplantae</taxon>
        <taxon>Streptophyta</taxon>
        <taxon>Embryophyta</taxon>
        <taxon>Tracheophyta</taxon>
        <taxon>Spermatophyta</taxon>
        <taxon>Magnoliopsida</taxon>
        <taxon>Liliopsida</taxon>
        <taxon>Poales</taxon>
        <taxon>Poaceae</taxon>
        <taxon>BOP clade</taxon>
        <taxon>Oryzoideae</taxon>
        <taxon>Oryzeae</taxon>
        <taxon>Oryzinae</taxon>
        <taxon>Oryza</taxon>
        <taxon>Oryza sativa</taxon>
    </lineage>
</organism>
<accession>C7IXH4</accession>